<dbReference type="GO" id="GO:0006465">
    <property type="term" value="P:signal peptide processing"/>
    <property type="evidence" value="ECO:0007669"/>
    <property type="project" value="InterPro"/>
</dbReference>
<dbReference type="AlphaFoldDB" id="A0A1E4SG87"/>
<evidence type="ECO:0000313" key="9">
    <source>
        <dbReference type="Proteomes" id="UP000094285"/>
    </source>
</evidence>
<gene>
    <name evidence="8" type="ORF">CANTADRAFT_90847</name>
</gene>
<evidence type="ECO:0000256" key="5">
    <source>
        <dbReference type="ARBA" id="ARBA00022989"/>
    </source>
</evidence>
<dbReference type="EMBL" id="KV453913">
    <property type="protein sequence ID" value="ODV78523.1"/>
    <property type="molecule type" value="Genomic_DNA"/>
</dbReference>
<evidence type="ECO:0000256" key="1">
    <source>
        <dbReference type="ARBA" id="ARBA00004477"/>
    </source>
</evidence>
<name>A0A1E4SG87_9ASCO</name>
<sequence>MDAVEFPVTLPNQPKVQAVIDHAKWVYVVASLAVGLATNSLPYTLYTFLALVAATIVAVGPNWPWFKSEPSIEWLQVRI</sequence>
<dbReference type="GO" id="GO:0005787">
    <property type="term" value="C:signal peptidase complex"/>
    <property type="evidence" value="ECO:0007669"/>
    <property type="project" value="InterPro"/>
</dbReference>
<reference evidence="9" key="1">
    <citation type="submission" date="2016-05" db="EMBL/GenBank/DDBJ databases">
        <title>Comparative genomics of biotechnologically important yeasts.</title>
        <authorList>
            <consortium name="DOE Joint Genome Institute"/>
            <person name="Riley R."/>
            <person name="Haridas S."/>
            <person name="Wolfe K.H."/>
            <person name="Lopes M.R."/>
            <person name="Hittinger C.T."/>
            <person name="Goker M."/>
            <person name="Salamov A."/>
            <person name="Wisecaver J."/>
            <person name="Long T.M."/>
            <person name="Aerts A.L."/>
            <person name="Barry K."/>
            <person name="Choi C."/>
            <person name="Clum A."/>
            <person name="Coughlan A.Y."/>
            <person name="Deshpande S."/>
            <person name="Douglass A.P."/>
            <person name="Hanson S.J."/>
            <person name="Klenk H.-P."/>
            <person name="Labutti K."/>
            <person name="Lapidus A."/>
            <person name="Lindquist E."/>
            <person name="Lipzen A."/>
            <person name="Meier-Kolthoff J.P."/>
            <person name="Ohm R.A."/>
            <person name="Otillar R.P."/>
            <person name="Pangilinan J."/>
            <person name="Peng Y."/>
            <person name="Rokas A."/>
            <person name="Rosa C.A."/>
            <person name="Scheuner C."/>
            <person name="Sibirny A.A."/>
            <person name="Slot J.C."/>
            <person name="Stielow J.B."/>
            <person name="Sun H."/>
            <person name="Kurtzman C.P."/>
            <person name="Blackwell M."/>
            <person name="Grigoriev I.V."/>
            <person name="Jeffries T.W."/>
        </authorList>
    </citation>
    <scope>NUCLEOTIDE SEQUENCE [LARGE SCALE GENOMIC DNA]</scope>
    <source>
        <strain evidence="9">NRRL Y-17324</strain>
    </source>
</reference>
<dbReference type="OrthoDB" id="4008070at2759"/>
<evidence type="ECO:0000313" key="8">
    <source>
        <dbReference type="EMBL" id="ODV78523.1"/>
    </source>
</evidence>
<proteinExistence type="inferred from homology"/>
<dbReference type="Pfam" id="PF06645">
    <property type="entry name" value="SPC12"/>
    <property type="match status" value="1"/>
</dbReference>
<evidence type="ECO:0000256" key="6">
    <source>
        <dbReference type="ARBA" id="ARBA00023136"/>
    </source>
</evidence>
<evidence type="ECO:0000256" key="7">
    <source>
        <dbReference type="SAM" id="Phobius"/>
    </source>
</evidence>
<organism evidence="8 9">
    <name type="scientific">Suhomyces tanzawaensis NRRL Y-17324</name>
    <dbReference type="NCBI Taxonomy" id="984487"/>
    <lineage>
        <taxon>Eukaryota</taxon>
        <taxon>Fungi</taxon>
        <taxon>Dikarya</taxon>
        <taxon>Ascomycota</taxon>
        <taxon>Saccharomycotina</taxon>
        <taxon>Pichiomycetes</taxon>
        <taxon>Debaryomycetaceae</taxon>
        <taxon>Suhomyces</taxon>
    </lineage>
</organism>
<feature type="transmembrane region" description="Helical" evidence="7">
    <location>
        <begin position="45"/>
        <end position="66"/>
    </location>
</feature>
<dbReference type="Proteomes" id="UP000094285">
    <property type="component" value="Unassembled WGS sequence"/>
</dbReference>
<evidence type="ECO:0000256" key="4">
    <source>
        <dbReference type="ARBA" id="ARBA00022824"/>
    </source>
</evidence>
<accession>A0A1E4SG87</accession>
<protein>
    <submittedName>
        <fullName evidence="8">Uncharacterized protein</fullName>
    </submittedName>
</protein>
<dbReference type="RefSeq" id="XP_020063645.1">
    <property type="nucleotide sequence ID" value="XM_020211744.1"/>
</dbReference>
<evidence type="ECO:0000256" key="2">
    <source>
        <dbReference type="ARBA" id="ARBA00005245"/>
    </source>
</evidence>
<comment type="subcellular location">
    <subcellularLocation>
        <location evidence="1">Endoplasmic reticulum membrane</location>
        <topology evidence="1">Multi-pass membrane protein</topology>
    </subcellularLocation>
</comment>
<dbReference type="GeneID" id="30985880"/>
<keyword evidence="5 7" id="KW-1133">Transmembrane helix</keyword>
<keyword evidence="4" id="KW-0256">Endoplasmic reticulum</keyword>
<comment type="similarity">
    <text evidence="2">Belongs to the SPCS1 family.</text>
</comment>
<dbReference type="InterPro" id="IPR009542">
    <property type="entry name" value="Spc1/SPCS1"/>
</dbReference>
<keyword evidence="6 7" id="KW-0472">Membrane</keyword>
<keyword evidence="9" id="KW-1185">Reference proteome</keyword>
<evidence type="ECO:0000256" key="3">
    <source>
        <dbReference type="ARBA" id="ARBA00022692"/>
    </source>
</evidence>
<keyword evidence="3 7" id="KW-0812">Transmembrane</keyword>